<evidence type="ECO:0000313" key="3">
    <source>
        <dbReference type="Proteomes" id="UP000183190"/>
    </source>
</evidence>
<evidence type="ECO:0000259" key="1">
    <source>
        <dbReference type="Pfam" id="PF10021"/>
    </source>
</evidence>
<organism evidence="2 3">
    <name type="scientific">Ruminococcus flavefaciens</name>
    <dbReference type="NCBI Taxonomy" id="1265"/>
    <lineage>
        <taxon>Bacteria</taxon>
        <taxon>Bacillati</taxon>
        <taxon>Bacillota</taxon>
        <taxon>Clostridia</taxon>
        <taxon>Eubacteriales</taxon>
        <taxon>Oscillospiraceae</taxon>
        <taxon>Ruminococcus</taxon>
    </lineage>
</organism>
<accession>A0A1H6IQ31</accession>
<sequence length="264" mass="29219">MNNITIANETIKITENGFYELNGKRIDIKGDPRAVEVISPQKGAELIEKLVISGEEMCSITVTKDDSFSAAGRFERPFVMNFANAHKAGGGFRLGANAQEEALCRCSTLYASITSSEAKKMYLYNNTHISPVESDYMLYSPDVCVFRDNKCEPMEQPFMTSVITVPAPNRRGAAIFASNKKIAETMTRRIRILLAVAAEHGHKNIILGAWGCGAFGNKSEDVAGYFRKVIIDEGYGKLFGNICFAIYSGGNDKKYNIFKNTFEQ</sequence>
<feature type="domain" description="Microbial-type PARG catalytic" evidence="1">
    <location>
        <begin position="7"/>
        <end position="148"/>
    </location>
</feature>
<dbReference type="RefSeq" id="WP_074715154.1">
    <property type="nucleotide sequence ID" value="NZ_FNWV01000003.1"/>
</dbReference>
<dbReference type="InterPro" id="IPR043472">
    <property type="entry name" value="Macro_dom-like"/>
</dbReference>
<reference evidence="2 3" key="1">
    <citation type="submission" date="2016-10" db="EMBL/GenBank/DDBJ databases">
        <authorList>
            <person name="de Groot N.N."/>
        </authorList>
    </citation>
    <scope>NUCLEOTIDE SEQUENCE [LARGE SCALE GENOMIC DNA]</scope>
    <source>
        <strain evidence="2 3">YAD2003</strain>
    </source>
</reference>
<dbReference type="PIRSF" id="PIRSF014899">
    <property type="entry name" value="UCP014899"/>
    <property type="match status" value="1"/>
</dbReference>
<dbReference type="InterPro" id="IPR019261">
    <property type="entry name" value="PARG_cat_microbial"/>
</dbReference>
<dbReference type="PANTHER" id="PTHR35596:SF1">
    <property type="entry name" value="MICROBIAL-TYPE PARG CATALYTIC DOMAIN-CONTAINING PROTEIN"/>
    <property type="match status" value="1"/>
</dbReference>
<dbReference type="PANTHER" id="PTHR35596">
    <property type="entry name" value="DUF2263 DOMAIN-CONTAINING PROTEIN"/>
    <property type="match status" value="1"/>
</dbReference>
<dbReference type="AlphaFoldDB" id="A0A1H6IQ31"/>
<dbReference type="SUPFAM" id="SSF52949">
    <property type="entry name" value="Macro domain-like"/>
    <property type="match status" value="1"/>
</dbReference>
<dbReference type="NCBIfam" id="TIGR02452">
    <property type="entry name" value="TIGR02452 family protein"/>
    <property type="match status" value="1"/>
</dbReference>
<dbReference type="Pfam" id="PF10021">
    <property type="entry name" value="PARG_cat_microb"/>
    <property type="match status" value="1"/>
</dbReference>
<dbReference type="EMBL" id="FNWV01000003">
    <property type="protein sequence ID" value="SEH51233.1"/>
    <property type="molecule type" value="Genomic_DNA"/>
</dbReference>
<proteinExistence type="predicted"/>
<dbReference type="OrthoDB" id="9806181at2"/>
<gene>
    <name evidence="2" type="ORF">SAMN02910265_01130</name>
</gene>
<evidence type="ECO:0000313" key="2">
    <source>
        <dbReference type="EMBL" id="SEH51233.1"/>
    </source>
</evidence>
<protein>
    <submittedName>
        <fullName evidence="2">TIGR02452 family protein</fullName>
    </submittedName>
</protein>
<name>A0A1H6IQ31_RUMFL</name>
<dbReference type="Gene3D" id="3.40.220.10">
    <property type="entry name" value="Leucine Aminopeptidase, subunit E, domain 1"/>
    <property type="match status" value="1"/>
</dbReference>
<dbReference type="InterPro" id="IPR012664">
    <property type="entry name" value="CHP02452"/>
</dbReference>
<dbReference type="Proteomes" id="UP000183190">
    <property type="component" value="Unassembled WGS sequence"/>
</dbReference>